<proteinExistence type="predicted"/>
<evidence type="ECO:0000313" key="1">
    <source>
        <dbReference type="EMBL" id="KAJ6387957.1"/>
    </source>
</evidence>
<reference evidence="1" key="1">
    <citation type="submission" date="2022-10" db="EMBL/GenBank/DDBJ databases">
        <authorList>
            <person name="Hyden B.L."/>
            <person name="Feng K."/>
            <person name="Yates T."/>
            <person name="Jawdy S."/>
            <person name="Smart L.B."/>
            <person name="Muchero W."/>
        </authorList>
    </citation>
    <scope>NUCLEOTIDE SEQUENCE</scope>
    <source>
        <tissue evidence="1">Shoot tip</tissue>
    </source>
</reference>
<dbReference type="Proteomes" id="UP001141253">
    <property type="component" value="Chromosome 3"/>
</dbReference>
<organism evidence="1 2">
    <name type="scientific">Salix suchowensis</name>
    <dbReference type="NCBI Taxonomy" id="1278906"/>
    <lineage>
        <taxon>Eukaryota</taxon>
        <taxon>Viridiplantae</taxon>
        <taxon>Streptophyta</taxon>
        <taxon>Embryophyta</taxon>
        <taxon>Tracheophyta</taxon>
        <taxon>Spermatophyta</taxon>
        <taxon>Magnoliopsida</taxon>
        <taxon>eudicotyledons</taxon>
        <taxon>Gunneridae</taxon>
        <taxon>Pentapetalae</taxon>
        <taxon>rosids</taxon>
        <taxon>fabids</taxon>
        <taxon>Malpighiales</taxon>
        <taxon>Salicaceae</taxon>
        <taxon>Saliceae</taxon>
        <taxon>Salix</taxon>
    </lineage>
</organism>
<accession>A0ABQ9BLD4</accession>
<gene>
    <name evidence="1" type="ORF">OIU77_026507</name>
</gene>
<evidence type="ECO:0000313" key="2">
    <source>
        <dbReference type="Proteomes" id="UP001141253"/>
    </source>
</evidence>
<reference evidence="1" key="2">
    <citation type="journal article" date="2023" name="Int. J. Mol. Sci.">
        <title>De Novo Assembly and Annotation of 11 Diverse Shrub Willow (Salix) Genomes Reveals Novel Gene Organization in Sex-Linked Regions.</title>
        <authorList>
            <person name="Hyden B."/>
            <person name="Feng K."/>
            <person name="Yates T.B."/>
            <person name="Jawdy S."/>
            <person name="Cereghino C."/>
            <person name="Smart L.B."/>
            <person name="Muchero W."/>
        </authorList>
    </citation>
    <scope>NUCLEOTIDE SEQUENCE</scope>
    <source>
        <tissue evidence="1">Shoot tip</tissue>
    </source>
</reference>
<sequence length="88" mass="10084">MECRIWFALHLIGRAIPNQGSNVFPTPTPIISDMNLWLLTVFFFLSRSSSFACAIYKFQVRFICRGVPPDIFRNLLSSSTDQTMLCSF</sequence>
<comment type="caution">
    <text evidence="1">The sequence shown here is derived from an EMBL/GenBank/DDBJ whole genome shotgun (WGS) entry which is preliminary data.</text>
</comment>
<keyword evidence="2" id="KW-1185">Reference proteome</keyword>
<protein>
    <submittedName>
        <fullName evidence="1">Uncharacterized protein</fullName>
    </submittedName>
</protein>
<name>A0ABQ9BLD4_9ROSI</name>
<dbReference type="EMBL" id="JAPFFI010000007">
    <property type="protein sequence ID" value="KAJ6387957.1"/>
    <property type="molecule type" value="Genomic_DNA"/>
</dbReference>